<comment type="caution">
    <text evidence="1">The sequence shown here is derived from an EMBL/GenBank/DDBJ whole genome shotgun (WGS) entry which is preliminary data.</text>
</comment>
<organism evidence="1 2">
    <name type="scientific">Bifidobacterium tissieri</name>
    <dbReference type="NCBI Taxonomy" id="1630162"/>
    <lineage>
        <taxon>Bacteria</taxon>
        <taxon>Bacillati</taxon>
        <taxon>Actinomycetota</taxon>
        <taxon>Actinomycetes</taxon>
        <taxon>Bifidobacteriales</taxon>
        <taxon>Bifidobacteriaceae</taxon>
        <taxon>Bifidobacterium</taxon>
    </lineage>
</organism>
<accession>A0A5M9ZWL4</accession>
<proteinExistence type="predicted"/>
<evidence type="ECO:0000313" key="2">
    <source>
        <dbReference type="Proteomes" id="UP000412028"/>
    </source>
</evidence>
<dbReference type="OrthoDB" id="3268595at2"/>
<name>A0A5M9ZWL4_9BIFI</name>
<protein>
    <submittedName>
        <fullName evidence="1">Uncharacterized protein</fullName>
    </submittedName>
</protein>
<reference evidence="1 2" key="1">
    <citation type="journal article" date="2019" name="Syst. Appl. Microbiol.">
        <title>Characterization of Bifidobacterium species in feaces of the Egyptian fruit bat: Description of B. vespertilionis sp. nov. and B. rousetti sp. nov.</title>
        <authorList>
            <person name="Modesto M."/>
            <person name="Satti M."/>
            <person name="Watanabe K."/>
            <person name="Puglisi E."/>
            <person name="Morelli L."/>
            <person name="Huang C.-H."/>
            <person name="Liou J.-S."/>
            <person name="Miyashita M."/>
            <person name="Tamura T."/>
            <person name="Saito S."/>
            <person name="Mori K."/>
            <person name="Huang L."/>
            <person name="Sciavilla P."/>
            <person name="Sandri C."/>
            <person name="Spiezio C."/>
            <person name="Vitali F."/>
            <person name="Cavalieri D."/>
            <person name="Perpetuini G."/>
            <person name="Tofalo R."/>
            <person name="Bonetti A."/>
            <person name="Arita M."/>
            <person name="Mattarelli P."/>
        </authorList>
    </citation>
    <scope>NUCLEOTIDE SEQUENCE [LARGE SCALE GENOMIC DNA]</scope>
    <source>
        <strain evidence="1 2">RST7</strain>
    </source>
</reference>
<dbReference type="RefSeq" id="WP_150380816.1">
    <property type="nucleotide sequence ID" value="NZ_RZUI01000002.1"/>
</dbReference>
<dbReference type="AlphaFoldDB" id="A0A5M9ZWL4"/>
<dbReference type="EMBL" id="RZUI01000002">
    <property type="protein sequence ID" value="KAA8831643.1"/>
    <property type="molecule type" value="Genomic_DNA"/>
</dbReference>
<dbReference type="Proteomes" id="UP000412028">
    <property type="component" value="Unassembled WGS sequence"/>
</dbReference>
<gene>
    <name evidence="1" type="ORF">EMO89_02660</name>
</gene>
<sequence>MASKRSQVLAAASANDALLTRLVDEFVRQAWIIWRSLTPGDWWNDGVTQAAAGRTALLELSMIAQARRLGISYAENVLRAIGVTPGGTGADLVLPRLGDVTPWDVMLRTATAYRSSAVKNPTVRPTEWPDADSVNSKTVQEWIDAAFNDLKLNAGDDAHSAMTQSSLRKFSDSGVDGYLRVLHPELSRTGSCGFCAVLSTRTYSTRHLMPVHRNCKCGVAPFTGDTMDIGDGYQLNYDDLQKVYDAAEANAGYDLDSRDKVMLMMQQRVTFRPNGELGQVIDRNHVKEKQVLTPDVPPPDLKLTRVQLERMRDHAQKMAGAYKTMLVSGDKSRQFRIDGHTYTFKQSTHLREAMRWNDDTHKRLSAMLR</sequence>
<evidence type="ECO:0000313" key="1">
    <source>
        <dbReference type="EMBL" id="KAA8831643.1"/>
    </source>
</evidence>